<protein>
    <submittedName>
        <fullName evidence="2">Uncharacterized protein</fullName>
    </submittedName>
</protein>
<organism evidence="2">
    <name type="scientific">uncultured Caudovirales phage</name>
    <dbReference type="NCBI Taxonomy" id="2100421"/>
    <lineage>
        <taxon>Viruses</taxon>
        <taxon>Duplodnaviria</taxon>
        <taxon>Heunggongvirae</taxon>
        <taxon>Uroviricota</taxon>
        <taxon>Caudoviricetes</taxon>
        <taxon>Peduoviridae</taxon>
        <taxon>Maltschvirus</taxon>
        <taxon>Maltschvirus maltsch</taxon>
    </lineage>
</organism>
<proteinExistence type="predicted"/>
<name>A0A6J5LIE3_9CAUD</name>
<dbReference type="EMBL" id="LR796272">
    <property type="protein sequence ID" value="CAB4132857.1"/>
    <property type="molecule type" value="Genomic_DNA"/>
</dbReference>
<reference evidence="2" key="1">
    <citation type="submission" date="2020-04" db="EMBL/GenBank/DDBJ databases">
        <authorList>
            <person name="Chiriac C."/>
            <person name="Salcher M."/>
            <person name="Ghai R."/>
            <person name="Kavagutti S V."/>
        </authorList>
    </citation>
    <scope>NUCLEOTIDE SEQUENCE</scope>
</reference>
<evidence type="ECO:0000313" key="2">
    <source>
        <dbReference type="EMBL" id="CAB4132857.1"/>
    </source>
</evidence>
<evidence type="ECO:0000256" key="1">
    <source>
        <dbReference type="SAM" id="Phobius"/>
    </source>
</evidence>
<keyword evidence="1" id="KW-0472">Membrane</keyword>
<keyword evidence="1" id="KW-1133">Transmembrane helix</keyword>
<sequence length="30" mass="3233">MNKINTLLDVMTAVVIGVALACLLVAWWSS</sequence>
<accession>A0A6J5LIE3</accession>
<gene>
    <name evidence="2" type="ORF">UFOVP251_32</name>
</gene>
<feature type="transmembrane region" description="Helical" evidence="1">
    <location>
        <begin position="7"/>
        <end position="28"/>
    </location>
</feature>
<dbReference type="PROSITE" id="PS51257">
    <property type="entry name" value="PROKAR_LIPOPROTEIN"/>
    <property type="match status" value="1"/>
</dbReference>
<keyword evidence="1" id="KW-0812">Transmembrane</keyword>